<sequence length="302" mass="34408">MAKFGSKKDSKAIADTQAKNIMKQISEKRLGTDRNDYQSLKTIAEYANEYLNCGLKEITQEQAIQYLSDRSETHSQSSLNRDRLALQKMFHSAKVKDPLAKDKKLQIVKSDKNKNNQSRNYTERQIEKICDHQSEKYAFSTQLAAAAGLRAHELLTIHRLDECPAMFRAKNLEAKALKFKGMDGIKYTVIGKGGLIREINIPKDLAGKLEERRLENPKIISDRTINYVTKYDLAGGNRWSSSFTQASNRAMGWSNGGHGLRHTYAQNRMKELQQTEKYAMALAIVSQEIGHFRSEVTLVYLR</sequence>
<dbReference type="GO" id="GO:0006310">
    <property type="term" value="P:DNA recombination"/>
    <property type="evidence" value="ECO:0007669"/>
    <property type="project" value="UniProtKB-KW"/>
</dbReference>
<dbReference type="GO" id="GO:0003677">
    <property type="term" value="F:DNA binding"/>
    <property type="evidence" value="ECO:0007669"/>
    <property type="project" value="InterPro"/>
</dbReference>
<dbReference type="InterPro" id="IPR011010">
    <property type="entry name" value="DNA_brk_join_enz"/>
</dbReference>
<gene>
    <name evidence="2" type="ORF">GLP33_20545</name>
</gene>
<dbReference type="GO" id="GO:0015074">
    <property type="term" value="P:DNA integration"/>
    <property type="evidence" value="ECO:0007669"/>
    <property type="project" value="InterPro"/>
</dbReference>
<name>A0AAW4ZVP6_PHOPO</name>
<evidence type="ECO:0000313" key="2">
    <source>
        <dbReference type="EMBL" id="MCF2304096.1"/>
    </source>
</evidence>
<evidence type="ECO:0000313" key="3">
    <source>
        <dbReference type="Proteomes" id="UP000813876"/>
    </source>
</evidence>
<reference evidence="2" key="1">
    <citation type="submission" date="2019-11" db="EMBL/GenBank/DDBJ databases">
        <title>Comparative genomics of photobacteria reveal adaptation to distinct habitats.</title>
        <authorList>
            <person name="Fuertes-Perez S."/>
            <person name="Hilgarth M."/>
            <person name="Vogel R.F."/>
        </authorList>
    </citation>
    <scope>NUCLEOTIDE SEQUENCE</scope>
    <source>
        <strain evidence="2">TMW2.2145</strain>
    </source>
</reference>
<dbReference type="EMBL" id="WMCP01000043">
    <property type="protein sequence ID" value="MCF2304096.1"/>
    <property type="molecule type" value="Genomic_DNA"/>
</dbReference>
<dbReference type="Gene3D" id="1.10.443.10">
    <property type="entry name" value="Intergrase catalytic core"/>
    <property type="match status" value="1"/>
</dbReference>
<dbReference type="AlphaFoldDB" id="A0AAW4ZVP6"/>
<dbReference type="RefSeq" id="WP_232581759.1">
    <property type="nucleotide sequence ID" value="NZ_WMCP01000043.1"/>
</dbReference>
<organism evidence="2 3">
    <name type="scientific">Photobacterium phosphoreum</name>
    <dbReference type="NCBI Taxonomy" id="659"/>
    <lineage>
        <taxon>Bacteria</taxon>
        <taxon>Pseudomonadati</taxon>
        <taxon>Pseudomonadota</taxon>
        <taxon>Gammaproteobacteria</taxon>
        <taxon>Vibrionales</taxon>
        <taxon>Vibrionaceae</taxon>
        <taxon>Photobacterium</taxon>
    </lineage>
</organism>
<accession>A0AAW4ZVP6</accession>
<dbReference type="InterPro" id="IPR013762">
    <property type="entry name" value="Integrase-like_cat_sf"/>
</dbReference>
<comment type="caution">
    <text evidence="2">The sequence shown here is derived from an EMBL/GenBank/DDBJ whole genome shotgun (WGS) entry which is preliminary data.</text>
</comment>
<protein>
    <submittedName>
        <fullName evidence="2">Site-specific integrase</fullName>
    </submittedName>
</protein>
<dbReference type="Proteomes" id="UP000813876">
    <property type="component" value="Unassembled WGS sequence"/>
</dbReference>
<dbReference type="SUPFAM" id="SSF56349">
    <property type="entry name" value="DNA breaking-rejoining enzymes"/>
    <property type="match status" value="1"/>
</dbReference>
<keyword evidence="1" id="KW-0233">DNA recombination</keyword>
<evidence type="ECO:0000256" key="1">
    <source>
        <dbReference type="ARBA" id="ARBA00023172"/>
    </source>
</evidence>
<proteinExistence type="predicted"/>